<name>A0A8J3N310_9CHLR</name>
<evidence type="ECO:0000313" key="1">
    <source>
        <dbReference type="EMBL" id="GHO96547.1"/>
    </source>
</evidence>
<organism evidence="1 2">
    <name type="scientific">Reticulibacter mediterranei</name>
    <dbReference type="NCBI Taxonomy" id="2778369"/>
    <lineage>
        <taxon>Bacteria</taxon>
        <taxon>Bacillati</taxon>
        <taxon>Chloroflexota</taxon>
        <taxon>Ktedonobacteria</taxon>
        <taxon>Ktedonobacterales</taxon>
        <taxon>Reticulibacteraceae</taxon>
        <taxon>Reticulibacter</taxon>
    </lineage>
</organism>
<dbReference type="Proteomes" id="UP000597444">
    <property type="component" value="Unassembled WGS sequence"/>
</dbReference>
<comment type="caution">
    <text evidence="1">The sequence shown here is derived from an EMBL/GenBank/DDBJ whole genome shotgun (WGS) entry which is preliminary data.</text>
</comment>
<evidence type="ECO:0000313" key="2">
    <source>
        <dbReference type="Proteomes" id="UP000597444"/>
    </source>
</evidence>
<protein>
    <submittedName>
        <fullName evidence="1">Uncharacterized protein</fullName>
    </submittedName>
</protein>
<reference evidence="1" key="1">
    <citation type="submission" date="2020-10" db="EMBL/GenBank/DDBJ databases">
        <title>Taxonomic study of unclassified bacteria belonging to the class Ktedonobacteria.</title>
        <authorList>
            <person name="Yabe S."/>
            <person name="Wang C.M."/>
            <person name="Zheng Y."/>
            <person name="Sakai Y."/>
            <person name="Cavaletti L."/>
            <person name="Monciardini P."/>
            <person name="Donadio S."/>
        </authorList>
    </citation>
    <scope>NUCLEOTIDE SEQUENCE</scope>
    <source>
        <strain evidence="1">ID150040</strain>
    </source>
</reference>
<proteinExistence type="predicted"/>
<dbReference type="EMBL" id="BNJK01000001">
    <property type="protein sequence ID" value="GHO96547.1"/>
    <property type="molecule type" value="Genomic_DNA"/>
</dbReference>
<accession>A0A8J3N310</accession>
<gene>
    <name evidence="1" type="ORF">KSF_065950</name>
</gene>
<sequence>MRPFPLFWYERLIPPPWIWTERLQQSAEEEARYPRAIRHRFAQAYRTLARVETVLWAGRLLPWIEDGREQGYLTEIYYEQTCTLSFSVQENPWRHSGMRVIRCATLASLEQALAALHLPTEPVVQPVLFPEDVLAELEQEEQGSSPVHIPLTRDLWYREQLTIAPQRCW</sequence>
<dbReference type="RefSeq" id="WP_220207167.1">
    <property type="nucleotide sequence ID" value="NZ_BNJK01000001.1"/>
</dbReference>
<dbReference type="AlphaFoldDB" id="A0A8J3N310"/>
<keyword evidence="2" id="KW-1185">Reference proteome</keyword>